<evidence type="ECO:0000259" key="4">
    <source>
        <dbReference type="PROSITE" id="PS50240"/>
    </source>
</evidence>
<dbReference type="AlphaFoldDB" id="A0A6P8YEZ8"/>
<dbReference type="InterPro" id="IPR001254">
    <property type="entry name" value="Trypsin_dom"/>
</dbReference>
<feature type="domain" description="Peptidase S1" evidence="4">
    <location>
        <begin position="33"/>
        <end position="261"/>
    </location>
</feature>
<dbReference type="SMART" id="SM00020">
    <property type="entry name" value="Tryp_SPc"/>
    <property type="match status" value="1"/>
</dbReference>
<keyword evidence="1" id="KW-1015">Disulfide bond</keyword>
<evidence type="ECO:0000313" key="5">
    <source>
        <dbReference type="Proteomes" id="UP000515160"/>
    </source>
</evidence>
<sequence>MKLLVVFALTLAYASASVLHGFNSLEDDTNVGIIHGHNAAPGQFPYQVQLISPEGLQCGGSLISHRWILTAASCTEHFDNVTVHLGSIRRSAPRVTYIVSKKDIIIHEDFNRYTVSADISLIRIPYVKYSIHIKAVKLPKIKRSYPSYDGCNANITGWGRTSFDSTHEPEILQYAKVGIISIKDCKKKFGKLGKYIWPSLICASIVSAETWEGDTGIPLVELRSSVQIGISSVDSPKPELEYPAIFTRVTSYLKWIKRHTKLPL</sequence>
<feature type="signal peptide" evidence="3">
    <location>
        <begin position="1"/>
        <end position="16"/>
    </location>
</feature>
<evidence type="ECO:0000256" key="1">
    <source>
        <dbReference type="ARBA" id="ARBA00023157"/>
    </source>
</evidence>
<dbReference type="CDD" id="cd00190">
    <property type="entry name" value="Tryp_SPc"/>
    <property type="match status" value="1"/>
</dbReference>
<accession>A0A6P8YEZ8</accession>
<keyword evidence="5" id="KW-1185">Reference proteome</keyword>
<dbReference type="InterPro" id="IPR001314">
    <property type="entry name" value="Peptidase_S1A"/>
</dbReference>
<dbReference type="SUPFAM" id="SSF50494">
    <property type="entry name" value="Trypsin-like serine proteases"/>
    <property type="match status" value="1"/>
</dbReference>
<evidence type="ECO:0000256" key="2">
    <source>
        <dbReference type="ARBA" id="ARBA00024195"/>
    </source>
</evidence>
<organism evidence="5 6">
    <name type="scientific">Drosophila albomicans</name>
    <name type="common">Fruit fly</name>
    <dbReference type="NCBI Taxonomy" id="7291"/>
    <lineage>
        <taxon>Eukaryota</taxon>
        <taxon>Metazoa</taxon>
        <taxon>Ecdysozoa</taxon>
        <taxon>Arthropoda</taxon>
        <taxon>Hexapoda</taxon>
        <taxon>Insecta</taxon>
        <taxon>Pterygota</taxon>
        <taxon>Neoptera</taxon>
        <taxon>Endopterygota</taxon>
        <taxon>Diptera</taxon>
        <taxon>Brachycera</taxon>
        <taxon>Muscomorpha</taxon>
        <taxon>Ephydroidea</taxon>
        <taxon>Drosophilidae</taxon>
        <taxon>Drosophila</taxon>
    </lineage>
</organism>
<name>A0A6P8YEZ8_DROAB</name>
<dbReference type="Proteomes" id="UP000515160">
    <property type="component" value="Chromosome 3"/>
</dbReference>
<dbReference type="PRINTS" id="PR00722">
    <property type="entry name" value="CHYMOTRYPSIN"/>
</dbReference>
<dbReference type="GeneID" id="117569116"/>
<evidence type="ECO:0000256" key="3">
    <source>
        <dbReference type="SAM" id="SignalP"/>
    </source>
</evidence>
<dbReference type="GO" id="GO:0004252">
    <property type="term" value="F:serine-type endopeptidase activity"/>
    <property type="evidence" value="ECO:0007669"/>
    <property type="project" value="InterPro"/>
</dbReference>
<feature type="chain" id="PRO_5027595252" evidence="3">
    <location>
        <begin position="17"/>
        <end position="264"/>
    </location>
</feature>
<dbReference type="OrthoDB" id="5565075at2759"/>
<reference evidence="6" key="1">
    <citation type="submission" date="2025-08" db="UniProtKB">
        <authorList>
            <consortium name="RefSeq"/>
        </authorList>
    </citation>
    <scope>IDENTIFICATION</scope>
    <source>
        <strain evidence="6">15112-1751.03</strain>
        <tissue evidence="6">Whole Adult</tissue>
    </source>
</reference>
<dbReference type="RefSeq" id="XP_034106027.1">
    <property type="nucleotide sequence ID" value="XM_034250136.2"/>
</dbReference>
<dbReference type="Pfam" id="PF00089">
    <property type="entry name" value="Trypsin"/>
    <property type="match status" value="1"/>
</dbReference>
<dbReference type="FunFam" id="2.40.10.10:FF:000068">
    <property type="entry name" value="transmembrane protease serine 2"/>
    <property type="match status" value="1"/>
</dbReference>
<comment type="similarity">
    <text evidence="2">Belongs to the peptidase S1 family. CLIP subfamily.</text>
</comment>
<dbReference type="InterPro" id="IPR043504">
    <property type="entry name" value="Peptidase_S1_PA_chymotrypsin"/>
</dbReference>
<dbReference type="PANTHER" id="PTHR24256">
    <property type="entry name" value="TRYPTASE-RELATED"/>
    <property type="match status" value="1"/>
</dbReference>
<evidence type="ECO:0000313" key="6">
    <source>
        <dbReference type="RefSeq" id="XP_034106027.1"/>
    </source>
</evidence>
<gene>
    <name evidence="6" type="primary">LOC117569116</name>
</gene>
<dbReference type="InterPro" id="IPR051487">
    <property type="entry name" value="Ser/Thr_Proteases_Immune/Dev"/>
</dbReference>
<dbReference type="PROSITE" id="PS50240">
    <property type="entry name" value="TRYPSIN_DOM"/>
    <property type="match status" value="1"/>
</dbReference>
<protein>
    <submittedName>
        <fullName evidence="6">Serine protease 1-like</fullName>
    </submittedName>
</protein>
<dbReference type="GO" id="GO:0006508">
    <property type="term" value="P:proteolysis"/>
    <property type="evidence" value="ECO:0007669"/>
    <property type="project" value="InterPro"/>
</dbReference>
<keyword evidence="3" id="KW-0732">Signal</keyword>
<dbReference type="Gene3D" id="2.40.10.10">
    <property type="entry name" value="Trypsin-like serine proteases"/>
    <property type="match status" value="1"/>
</dbReference>
<dbReference type="InterPro" id="IPR009003">
    <property type="entry name" value="Peptidase_S1_PA"/>
</dbReference>
<proteinExistence type="inferred from homology"/>